<evidence type="ECO:0000313" key="2">
    <source>
        <dbReference type="EMBL" id="WRQ88847.1"/>
    </source>
</evidence>
<name>A0ABZ1CBP2_9BACT</name>
<dbReference type="EMBL" id="CP139781">
    <property type="protein sequence ID" value="WRQ88841.1"/>
    <property type="molecule type" value="Genomic_DNA"/>
</dbReference>
<dbReference type="EMBL" id="CP139781">
    <property type="protein sequence ID" value="WRQ88847.1"/>
    <property type="molecule type" value="Genomic_DNA"/>
</dbReference>
<evidence type="ECO:0000313" key="3">
    <source>
        <dbReference type="Proteomes" id="UP000738431"/>
    </source>
</evidence>
<protein>
    <submittedName>
        <fullName evidence="2">DUF4274 domain-containing protein</fullName>
    </submittedName>
</protein>
<organism evidence="2 3">
    <name type="scientific">Actomonas aquatica</name>
    <dbReference type="NCBI Taxonomy" id="2866162"/>
    <lineage>
        <taxon>Bacteria</taxon>
        <taxon>Pseudomonadati</taxon>
        <taxon>Verrucomicrobiota</taxon>
        <taxon>Opitutia</taxon>
        <taxon>Opitutales</taxon>
        <taxon>Opitutaceae</taxon>
        <taxon>Actomonas</taxon>
    </lineage>
</organism>
<gene>
    <name evidence="1" type="ORF">K1X11_005450</name>
    <name evidence="2" type="ORF">K1X11_005480</name>
</gene>
<evidence type="ECO:0000313" key="1">
    <source>
        <dbReference type="EMBL" id="WRQ88841.1"/>
    </source>
</evidence>
<reference evidence="2 3" key="1">
    <citation type="submission" date="2021-08" db="EMBL/GenBank/DDBJ databases">
        <authorList>
            <person name="Zhang D."/>
            <person name="Zhang A."/>
            <person name="Wang L."/>
        </authorList>
    </citation>
    <scope>NUCLEOTIDE SEQUENCE</scope>
    <source>
        <strain evidence="2 3">WL0086</strain>
    </source>
</reference>
<keyword evidence="3" id="KW-1185">Reference proteome</keyword>
<proteinExistence type="predicted"/>
<dbReference type="Proteomes" id="UP000738431">
    <property type="component" value="Chromosome"/>
</dbReference>
<sequence length="166" mass="19681">MYSDTQLVRIRRLAFDEYEDLEERSRLVSQVETSAELHQVAWWFNHDGFEVRELVDMAAHRHCSKGTALMIYWGLQPDWIYRQQEKGKRLDAIHLACLPFLKKLEQRVKENDFRGDAIAFSPEAMHGRQFRDDDHYRPGVRLVPAWMKLDVTGAVVERCRFEDEIT</sequence>
<dbReference type="RefSeq" id="WP_221033307.1">
    <property type="nucleotide sequence ID" value="NZ_CP139781.1"/>
</dbReference>
<reference evidence="2 3" key="2">
    <citation type="submission" date="2023-12" db="EMBL/GenBank/DDBJ databases">
        <title>Description of an unclassified Opitutus bacterium of Verrucomicrobiota.</title>
        <authorList>
            <person name="Zhang D.-F."/>
        </authorList>
    </citation>
    <scope>NUCLEOTIDE SEQUENCE [LARGE SCALE GENOMIC DNA]</scope>
    <source>
        <strain evidence="2 3">WL0086</strain>
    </source>
</reference>
<accession>A0ABZ1CBP2</accession>